<evidence type="ECO:0000256" key="2">
    <source>
        <dbReference type="SAM" id="Coils"/>
    </source>
</evidence>
<reference evidence="5" key="2">
    <citation type="submission" date="2025-09" db="UniProtKB">
        <authorList>
            <consortium name="Ensembl"/>
        </authorList>
    </citation>
    <scope>IDENTIFICATION</scope>
</reference>
<reference evidence="5" key="1">
    <citation type="submission" date="2025-08" db="UniProtKB">
        <authorList>
            <consortium name="Ensembl"/>
        </authorList>
    </citation>
    <scope>IDENTIFICATION</scope>
</reference>
<evidence type="ECO:0000313" key="5">
    <source>
        <dbReference type="Ensembl" id="ENSSPUP00000020597.1"/>
    </source>
</evidence>
<dbReference type="InterPro" id="IPR030383">
    <property type="entry name" value="G_VLIG_dom"/>
</dbReference>
<evidence type="ECO:0000256" key="1">
    <source>
        <dbReference type="ARBA" id="ARBA00006828"/>
    </source>
</evidence>
<dbReference type="InterPro" id="IPR001315">
    <property type="entry name" value="CARD"/>
</dbReference>
<dbReference type="InterPro" id="IPR057365">
    <property type="entry name" value="URGCP"/>
</dbReference>
<dbReference type="OMA" id="KTWIQRR"/>
<feature type="domain" description="VLIG-type G" evidence="4">
    <location>
        <begin position="776"/>
        <end position="1020"/>
    </location>
</feature>
<evidence type="ECO:0000259" key="3">
    <source>
        <dbReference type="PROSITE" id="PS50209"/>
    </source>
</evidence>
<dbReference type="SUPFAM" id="SSF52540">
    <property type="entry name" value="P-loop containing nucleoside triphosphate hydrolases"/>
    <property type="match status" value="1"/>
</dbReference>
<feature type="domain" description="CARD" evidence="3">
    <location>
        <begin position="3"/>
        <end position="94"/>
    </location>
</feature>
<dbReference type="PROSITE" id="PS51717">
    <property type="entry name" value="G_VLIG"/>
    <property type="match status" value="1"/>
</dbReference>
<dbReference type="GeneTree" id="ENSGT00940000154390"/>
<evidence type="ECO:0008006" key="7">
    <source>
        <dbReference type="Google" id="ProtNLM"/>
    </source>
</evidence>
<protein>
    <recommendedName>
        <fullName evidence="7">VLIG-type G domain-containing protein</fullName>
    </recommendedName>
</protein>
<dbReference type="Proteomes" id="UP000694392">
    <property type="component" value="Unplaced"/>
</dbReference>
<keyword evidence="6" id="KW-1185">Reference proteome</keyword>
<dbReference type="InterPro" id="IPR027417">
    <property type="entry name" value="P-loop_NTPase"/>
</dbReference>
<feature type="coiled-coil region" evidence="2">
    <location>
        <begin position="157"/>
        <end position="187"/>
    </location>
</feature>
<dbReference type="Ensembl" id="ENSSPUT00000021948.1">
    <property type="protein sequence ID" value="ENSSPUP00000020597.1"/>
    <property type="gene ID" value="ENSSPUG00000015831.1"/>
</dbReference>
<dbReference type="InterPro" id="IPR058641">
    <property type="entry name" value="GVIN1_dom"/>
</dbReference>
<evidence type="ECO:0000259" key="4">
    <source>
        <dbReference type="PROSITE" id="PS51717"/>
    </source>
</evidence>
<dbReference type="GO" id="GO:0042981">
    <property type="term" value="P:regulation of apoptotic process"/>
    <property type="evidence" value="ECO:0007669"/>
    <property type="project" value="InterPro"/>
</dbReference>
<dbReference type="PROSITE" id="PS50209">
    <property type="entry name" value="CARD"/>
    <property type="match status" value="1"/>
</dbReference>
<dbReference type="PANTHER" id="PTHR14819:SF9">
    <property type="entry name" value="UP-REGULATOR OF CELL PROLIFERATION-LIKE"/>
    <property type="match status" value="1"/>
</dbReference>
<dbReference type="SUPFAM" id="SSF47986">
    <property type="entry name" value="DEATH domain"/>
    <property type="match status" value="1"/>
</dbReference>
<dbReference type="Pfam" id="PF25974">
    <property type="entry name" value="URGCP_9th"/>
    <property type="match status" value="1"/>
</dbReference>
<name>A0A8D0HHL8_SPHPU</name>
<sequence>MATSNLSSEIITKERKKLIEIIQRDPDSLLDELLGQGIITDEEYNVLNEIENITGRARKLLIHIQKKEETSCKKFLERLKVIFPDLTKDLQCSLNGSLTAEDSSKIPECHVSLKKGNLKNREGPMFSEVDDYENQEGPVFSEVVGPENKEDPVFREKVGTEERRQSLQDILRKLEMEKHRNQKLRLREILEIGPESLKERTHHRLGDLPWHFLRKLMALNGTARNTSLVCGKSHDPTSNQEEEDLDIDVNTLSHRDNNASNWINPLDVVCAILLCSDSFLQQEILSKMSMCQFALPLLLPPLDTPKCSLMLWALRDIVRKWRPHSLAESRGFREESLVLTPMPTITFVRLGSCSLSKSKLLNQVLSPSHQHHNFFIHRDMECGNIPQEISDGLVEISWYFPSGEERSDLFQEPLAVTNLRGDIESHRLQFRFLAEVSSAVFIFIESISVREYNLLSNIQGTAAKYYFILNNQAGKSGETMGFLSKLAPLLKLKKSQLLVKDRNINERGFVEILQGAIKSIVKSLPKEVSIVDMGVNARGLGIQVDEDCDECQTASKWAKALTDKIDDIVKYKGKMLRLQGDPWKELAKVEKEMCRMRQQADTPPEEYKSQLKTKWLKLRRQQSTRQLTDGLKTFLTGIRNLPLVEKHYFLKWMKFNLDHIARESLSKLRAEYKENSTASKGNPPRLAELDKLISASSLGVEHFMRELGQFYEAEYSMTEEGTIAKNQRQFNHLPGVAADLMLEGFPVELIDGDASNIPLRWVTDVLTELHAKLGKRSRMLVLTVLGVQSTGKSTLLNTMFGLQFAVSSGRCTRGAFMLLLKVTESFQQELGCDFILVIDTEGLKAPELAKLEDSYEHDNELATLVIGLSDITIVNIAMENATEMKDVLQIVVHAFLRMERSGMKPNCQFVHQNVCDVSAHEKNMRDRKHLLEQLNEMTKAAARMEKQSKGMTFSDIMKYDAEKHNWYIRGLWHGDPPMAPVNIGYSENVCELKTYLLEFIKINCHNRPPKDIPQFIKLLNDLWSAVKHENFIFSFRNCLVAEAYNQLSRKYSDWEWEFRKEMYQWTCKKENFIQNQTAENLNDHNFQYELQQKLSHLEKESLAHLEKYYKTEAENPRLIEKYREDFIKSTKGLRKELERDCVEKCEEAILIHKEQHKINNIKAEYKKIIEGKVDKLLSQSKRKKDKLDLQQLEAEFQKMWRETLAQLKPIHLERKQICEEMAFQLGKDLENRGPLIYQKFRHAESLLNYGNRPFQVKKEHIYQSHQKTLISWFLQENKSKDEVEALANSLISKCKDYIQGKVNARANYNVTNCRELLRIINKKIGEDQKPPFSPCFEVDLKLHLLGMAAHAFQKMHDDFTEKNDPKRCLEELKAQYFSIFRDLYEKKDNCQKWAWNFCEQCLKPALLDYVNKRLGIKIVDNFLSKGESIEYSSRIFFQFTVLKTLLEEMNFDNYMEYIKNYESFVKTWIQRRLLDHYSQTEDLVALETEILSTIINKVKAVLQNTKNRISTVDDFLDNLCQELQQDLVISKDLTGIKWINTANTDKFSDYIQNSLSGLEENILDEFKKVKTESKFSSLQLKPQDTFFNRVFGCGKLCPFCKEPCEARGKNHKEHTASIHRSQGIGGVHFIPKKWCVDGTPQQINYGHEHSLDEKGGPLICTICTTSVNSNEEFYCPEKAWKLHPYRDYRDFYPDWQIPGDSSINASDYWKFVLKEFNDKFAARYNCEPAGLPDDWRKITKQQALNSIKEAFNMK</sequence>
<keyword evidence="2" id="KW-0175">Coiled coil</keyword>
<organism evidence="5 6">
    <name type="scientific">Sphenodon punctatus</name>
    <name type="common">Tuatara</name>
    <name type="synonym">Hatteria punctata</name>
    <dbReference type="NCBI Taxonomy" id="8508"/>
    <lineage>
        <taxon>Eukaryota</taxon>
        <taxon>Metazoa</taxon>
        <taxon>Chordata</taxon>
        <taxon>Craniata</taxon>
        <taxon>Vertebrata</taxon>
        <taxon>Euteleostomi</taxon>
        <taxon>Lepidosauria</taxon>
        <taxon>Sphenodontia</taxon>
        <taxon>Sphenodontidae</taxon>
        <taxon>Sphenodon</taxon>
    </lineage>
</organism>
<dbReference type="Pfam" id="PF00619">
    <property type="entry name" value="CARD"/>
    <property type="match status" value="1"/>
</dbReference>
<evidence type="ECO:0000313" key="6">
    <source>
        <dbReference type="Proteomes" id="UP000694392"/>
    </source>
</evidence>
<dbReference type="CDD" id="cd01671">
    <property type="entry name" value="CARD"/>
    <property type="match status" value="1"/>
</dbReference>
<dbReference type="InterPro" id="IPR052986">
    <property type="entry name" value="VLIG_GTPase"/>
</dbReference>
<dbReference type="Pfam" id="PF25683">
    <property type="entry name" value="URGCP_GTPase"/>
    <property type="match status" value="1"/>
</dbReference>
<accession>A0A8D0HHL8</accession>
<dbReference type="GO" id="GO:0005525">
    <property type="term" value="F:GTP binding"/>
    <property type="evidence" value="ECO:0007669"/>
    <property type="project" value="InterPro"/>
</dbReference>
<dbReference type="Pfam" id="PF25496">
    <property type="entry name" value="URGCP"/>
    <property type="match status" value="1"/>
</dbReference>
<dbReference type="PANTHER" id="PTHR14819">
    <property type="entry name" value="GTP-BINDING"/>
    <property type="match status" value="1"/>
</dbReference>
<comment type="similarity">
    <text evidence="1">Belongs to the TRAFAC class dynamin-like GTPase superfamily. Very large inducible GTPase (VLIG) family.</text>
</comment>
<dbReference type="Gene3D" id="1.10.533.10">
    <property type="entry name" value="Death Domain, Fas"/>
    <property type="match status" value="1"/>
</dbReference>
<dbReference type="InterPro" id="IPR011029">
    <property type="entry name" value="DEATH-like_dom_sf"/>
</dbReference>
<dbReference type="Gene3D" id="3.40.50.300">
    <property type="entry name" value="P-loop containing nucleotide triphosphate hydrolases"/>
    <property type="match status" value="1"/>
</dbReference>
<proteinExistence type="inferred from homology"/>